<evidence type="ECO:0000313" key="1">
    <source>
        <dbReference type="EMBL" id="RVW91543.1"/>
    </source>
</evidence>
<evidence type="ECO:0008006" key="3">
    <source>
        <dbReference type="Google" id="ProtNLM"/>
    </source>
</evidence>
<evidence type="ECO:0000313" key="2">
    <source>
        <dbReference type="Proteomes" id="UP000288805"/>
    </source>
</evidence>
<dbReference type="EMBL" id="QGNW01000144">
    <property type="protein sequence ID" value="RVW91543.1"/>
    <property type="molecule type" value="Genomic_DNA"/>
</dbReference>
<proteinExistence type="predicted"/>
<name>A0A438I4B2_VITVI</name>
<gene>
    <name evidence="1" type="ORF">CK203_046147</name>
</gene>
<protein>
    <recommendedName>
        <fullName evidence="3">Reverse transcriptase zinc-binding domain-containing protein</fullName>
    </recommendedName>
</protein>
<dbReference type="Proteomes" id="UP000288805">
    <property type="component" value="Unassembled WGS sequence"/>
</dbReference>
<dbReference type="AlphaFoldDB" id="A0A438I4B2"/>
<organism evidence="1 2">
    <name type="scientific">Vitis vinifera</name>
    <name type="common">Grape</name>
    <dbReference type="NCBI Taxonomy" id="29760"/>
    <lineage>
        <taxon>Eukaryota</taxon>
        <taxon>Viridiplantae</taxon>
        <taxon>Streptophyta</taxon>
        <taxon>Embryophyta</taxon>
        <taxon>Tracheophyta</taxon>
        <taxon>Spermatophyta</taxon>
        <taxon>Magnoliopsida</taxon>
        <taxon>eudicotyledons</taxon>
        <taxon>Gunneridae</taxon>
        <taxon>Pentapetalae</taxon>
        <taxon>rosids</taxon>
        <taxon>Vitales</taxon>
        <taxon>Vitaceae</taxon>
        <taxon>Viteae</taxon>
        <taxon>Vitis</taxon>
    </lineage>
</organism>
<sequence>MSFFHKMANAHRRRNNVNKIRINGVWILEENEIKEGCETLENLDAFALEVPFKKNEFVWDFVKDDVMSFFREFYEHGLWMEVFCWVVGEGVQISHFLFVDDTLVVGSLTSTYLGLPLGALFKSVTVWDGVKERFRRRLAMWKRQYISKEGGLL</sequence>
<reference evidence="1 2" key="1">
    <citation type="journal article" date="2018" name="PLoS Genet.">
        <title>Population sequencing reveals clonal diversity and ancestral inbreeding in the grapevine cultivar Chardonnay.</title>
        <authorList>
            <person name="Roach M.J."/>
            <person name="Johnson D.L."/>
            <person name="Bohlmann J."/>
            <person name="van Vuuren H.J."/>
            <person name="Jones S.J."/>
            <person name="Pretorius I.S."/>
            <person name="Schmidt S.A."/>
            <person name="Borneman A.R."/>
        </authorList>
    </citation>
    <scope>NUCLEOTIDE SEQUENCE [LARGE SCALE GENOMIC DNA]</scope>
    <source>
        <strain evidence="2">cv. Chardonnay</strain>
        <tissue evidence="1">Leaf</tissue>
    </source>
</reference>
<accession>A0A438I4B2</accession>
<comment type="caution">
    <text evidence="1">The sequence shown here is derived from an EMBL/GenBank/DDBJ whole genome shotgun (WGS) entry which is preliminary data.</text>
</comment>